<sequence>MSHQPTRSAPNFTKCPAKNKKCITTINLSALSPVLLQIPCSQLIRQSPRWQSTKKVWTGRSPTSFVVHVVLAELLFDSMPCIFSPLVFALAPSVSHDPIQLGQRSWQACPVS</sequence>
<name>A0AAV3A445_PYXAD</name>
<dbReference type="AlphaFoldDB" id="A0AAV3A445"/>
<comment type="caution">
    <text evidence="1">The sequence shown here is derived from an EMBL/GenBank/DDBJ whole genome shotgun (WGS) entry which is preliminary data.</text>
</comment>
<protein>
    <submittedName>
        <fullName evidence="1">Uncharacterized protein</fullName>
    </submittedName>
</protein>
<evidence type="ECO:0000313" key="1">
    <source>
        <dbReference type="EMBL" id="DBA16838.1"/>
    </source>
</evidence>
<keyword evidence="2" id="KW-1185">Reference proteome</keyword>
<proteinExistence type="predicted"/>
<reference evidence="1" key="1">
    <citation type="thesis" date="2020" institute="ProQuest LLC" country="789 East Eisenhower Parkway, Ann Arbor, MI, USA">
        <title>Comparative Genomics and Chromosome Evolution.</title>
        <authorList>
            <person name="Mudd A.B."/>
        </authorList>
    </citation>
    <scope>NUCLEOTIDE SEQUENCE</scope>
    <source>
        <strain evidence="1">1538</strain>
        <tissue evidence="1">Blood</tissue>
    </source>
</reference>
<gene>
    <name evidence="1" type="ORF">GDO54_002367</name>
</gene>
<evidence type="ECO:0000313" key="2">
    <source>
        <dbReference type="Proteomes" id="UP001181693"/>
    </source>
</evidence>
<organism evidence="1 2">
    <name type="scientific">Pyxicephalus adspersus</name>
    <name type="common">African bullfrog</name>
    <dbReference type="NCBI Taxonomy" id="30357"/>
    <lineage>
        <taxon>Eukaryota</taxon>
        <taxon>Metazoa</taxon>
        <taxon>Chordata</taxon>
        <taxon>Craniata</taxon>
        <taxon>Vertebrata</taxon>
        <taxon>Euteleostomi</taxon>
        <taxon>Amphibia</taxon>
        <taxon>Batrachia</taxon>
        <taxon>Anura</taxon>
        <taxon>Neobatrachia</taxon>
        <taxon>Ranoidea</taxon>
        <taxon>Pyxicephalidae</taxon>
        <taxon>Pyxicephalinae</taxon>
        <taxon>Pyxicephalus</taxon>
    </lineage>
</organism>
<accession>A0AAV3A445</accession>
<dbReference type="EMBL" id="DYDO01000010">
    <property type="protein sequence ID" value="DBA16838.1"/>
    <property type="molecule type" value="Genomic_DNA"/>
</dbReference>
<dbReference type="Proteomes" id="UP001181693">
    <property type="component" value="Unassembled WGS sequence"/>
</dbReference>